<sequence length="119" mass="13944">MKFSTKFWLTIFTFLPIVFIILIFIFFFSSFLENIIALETHQKEFPIELIQSFIGFFILIILTALVSIGFKIYYIVHTNNNPTNDTNKKIMWTLILIFGGTVASIVYYFIEITPLKTIK</sequence>
<dbReference type="RefSeq" id="WP_386783600.1">
    <property type="nucleotide sequence ID" value="NZ_JBHTIC010000020.1"/>
</dbReference>
<gene>
    <name evidence="2" type="ORF">ACFQZW_13115</name>
</gene>
<reference evidence="3" key="1">
    <citation type="journal article" date="2019" name="Int. J. Syst. Evol. Microbiol.">
        <title>The Global Catalogue of Microorganisms (GCM) 10K type strain sequencing project: providing services to taxonomists for standard genome sequencing and annotation.</title>
        <authorList>
            <consortium name="The Broad Institute Genomics Platform"/>
            <consortium name="The Broad Institute Genome Sequencing Center for Infectious Disease"/>
            <person name="Wu L."/>
            <person name="Ma J."/>
        </authorList>
    </citation>
    <scope>NUCLEOTIDE SEQUENCE [LARGE SCALE GENOMIC DNA]</scope>
    <source>
        <strain evidence="3">CCUG 60022</strain>
    </source>
</reference>
<proteinExistence type="predicted"/>
<keyword evidence="1" id="KW-0472">Membrane</keyword>
<feature type="transmembrane region" description="Helical" evidence="1">
    <location>
        <begin position="90"/>
        <end position="110"/>
    </location>
</feature>
<organism evidence="2 3">
    <name type="scientific">Lutibacter aestuarii</name>
    <dbReference type="NCBI Taxonomy" id="861111"/>
    <lineage>
        <taxon>Bacteria</taxon>
        <taxon>Pseudomonadati</taxon>
        <taxon>Bacteroidota</taxon>
        <taxon>Flavobacteriia</taxon>
        <taxon>Flavobacteriales</taxon>
        <taxon>Flavobacteriaceae</taxon>
        <taxon>Lutibacter</taxon>
    </lineage>
</organism>
<keyword evidence="1" id="KW-1133">Transmembrane helix</keyword>
<keyword evidence="1" id="KW-0812">Transmembrane</keyword>
<evidence type="ECO:0000256" key="1">
    <source>
        <dbReference type="SAM" id="Phobius"/>
    </source>
</evidence>
<keyword evidence="3" id="KW-1185">Reference proteome</keyword>
<evidence type="ECO:0008006" key="4">
    <source>
        <dbReference type="Google" id="ProtNLM"/>
    </source>
</evidence>
<protein>
    <recommendedName>
        <fullName evidence="4">Cardiolipin synthase N-terminal domain-containing protein</fullName>
    </recommendedName>
</protein>
<dbReference type="EMBL" id="JBHTIC010000020">
    <property type="protein sequence ID" value="MFD0763022.1"/>
    <property type="molecule type" value="Genomic_DNA"/>
</dbReference>
<dbReference type="Proteomes" id="UP001597032">
    <property type="component" value="Unassembled WGS sequence"/>
</dbReference>
<evidence type="ECO:0000313" key="3">
    <source>
        <dbReference type="Proteomes" id="UP001597032"/>
    </source>
</evidence>
<name>A0ABW2Z8V0_9FLAO</name>
<feature type="transmembrane region" description="Helical" evidence="1">
    <location>
        <begin position="7"/>
        <end position="29"/>
    </location>
</feature>
<feature type="transmembrane region" description="Helical" evidence="1">
    <location>
        <begin position="49"/>
        <end position="70"/>
    </location>
</feature>
<evidence type="ECO:0000313" key="2">
    <source>
        <dbReference type="EMBL" id="MFD0763022.1"/>
    </source>
</evidence>
<accession>A0ABW2Z8V0</accession>
<comment type="caution">
    <text evidence="2">The sequence shown here is derived from an EMBL/GenBank/DDBJ whole genome shotgun (WGS) entry which is preliminary data.</text>
</comment>